<feature type="transmembrane region" description="Helical" evidence="1">
    <location>
        <begin position="12"/>
        <end position="39"/>
    </location>
</feature>
<name>A0A9D1LC04_9FIRM</name>
<reference evidence="2" key="1">
    <citation type="submission" date="2020-10" db="EMBL/GenBank/DDBJ databases">
        <authorList>
            <person name="Gilroy R."/>
        </authorList>
    </citation>
    <scope>NUCLEOTIDE SEQUENCE</scope>
    <source>
        <strain evidence="2">ChiHcec3-11533</strain>
    </source>
</reference>
<dbReference type="Proteomes" id="UP000824072">
    <property type="component" value="Unassembled WGS sequence"/>
</dbReference>
<feature type="transmembrane region" description="Helical" evidence="1">
    <location>
        <begin position="51"/>
        <end position="71"/>
    </location>
</feature>
<gene>
    <name evidence="2" type="ORF">IAB02_01685</name>
</gene>
<dbReference type="AlphaFoldDB" id="A0A9D1LC04"/>
<comment type="caution">
    <text evidence="2">The sequence shown here is derived from an EMBL/GenBank/DDBJ whole genome shotgun (WGS) entry which is preliminary data.</text>
</comment>
<dbReference type="EMBL" id="DVMU01000038">
    <property type="protein sequence ID" value="HIU33251.1"/>
    <property type="molecule type" value="Genomic_DNA"/>
</dbReference>
<evidence type="ECO:0000313" key="3">
    <source>
        <dbReference type="Proteomes" id="UP000824072"/>
    </source>
</evidence>
<evidence type="ECO:0000256" key="1">
    <source>
        <dbReference type="SAM" id="Phobius"/>
    </source>
</evidence>
<evidence type="ECO:0000313" key="2">
    <source>
        <dbReference type="EMBL" id="HIU33251.1"/>
    </source>
</evidence>
<proteinExistence type="predicted"/>
<reference evidence="2" key="2">
    <citation type="journal article" date="2021" name="PeerJ">
        <title>Extensive microbial diversity within the chicken gut microbiome revealed by metagenomics and culture.</title>
        <authorList>
            <person name="Gilroy R."/>
            <person name="Ravi A."/>
            <person name="Getino M."/>
            <person name="Pursley I."/>
            <person name="Horton D.L."/>
            <person name="Alikhan N.F."/>
            <person name="Baker D."/>
            <person name="Gharbi K."/>
            <person name="Hall N."/>
            <person name="Watson M."/>
            <person name="Adriaenssens E.M."/>
            <person name="Foster-Nyarko E."/>
            <person name="Jarju S."/>
            <person name="Secka A."/>
            <person name="Antonio M."/>
            <person name="Oren A."/>
            <person name="Chaudhuri R.R."/>
            <person name="La Ragione R."/>
            <person name="Hildebrand F."/>
            <person name="Pallen M.J."/>
        </authorList>
    </citation>
    <scope>NUCLEOTIDE SEQUENCE</scope>
    <source>
        <strain evidence="2">ChiHcec3-11533</strain>
    </source>
</reference>
<keyword evidence="1" id="KW-0472">Membrane</keyword>
<keyword evidence="1" id="KW-0812">Transmembrane</keyword>
<protein>
    <submittedName>
        <fullName evidence="2">Uncharacterized protein</fullName>
    </submittedName>
</protein>
<organism evidence="2 3">
    <name type="scientific">Candidatus Pullichristensenella excrementigallinarum</name>
    <dbReference type="NCBI Taxonomy" id="2840907"/>
    <lineage>
        <taxon>Bacteria</taxon>
        <taxon>Bacillati</taxon>
        <taxon>Bacillota</taxon>
        <taxon>Clostridia</taxon>
        <taxon>Candidatus Pullichristensenella</taxon>
    </lineage>
</organism>
<accession>A0A9D1LC04</accession>
<sequence>MEKKVSGTRLKPWQAILLILAVAAFLFVAQFVLTGLQFLLDRSGLLQGDTAYTVASVLYWLLGGIAALYVLRNYILCYQYVWNTKQLSVFRLYGAGRPRNMVDIYFSKLLAVGSLEQLRARYPQAKLSRATLKRCPEPVHCIAYNTLDGVRLLALQPGEELLQALQEQLKSKK</sequence>
<keyword evidence="1" id="KW-1133">Transmembrane helix</keyword>